<keyword evidence="5" id="KW-1185">Reference proteome</keyword>
<proteinExistence type="predicted"/>
<comment type="caution">
    <text evidence="4">The sequence shown here is derived from an EMBL/GenBank/DDBJ whole genome shotgun (WGS) entry which is preliminary data.</text>
</comment>
<organism evidence="4 5">
    <name type="scientific">Mesocricetibacter intestinalis</name>
    <dbReference type="NCBI Taxonomy" id="1521930"/>
    <lineage>
        <taxon>Bacteria</taxon>
        <taxon>Pseudomonadati</taxon>
        <taxon>Pseudomonadota</taxon>
        <taxon>Gammaproteobacteria</taxon>
        <taxon>Pasteurellales</taxon>
        <taxon>Pasteurellaceae</taxon>
        <taxon>Mesocricetibacter</taxon>
    </lineage>
</organism>
<dbReference type="GO" id="GO:0042781">
    <property type="term" value="F:3'-tRNA processing endoribonuclease activity"/>
    <property type="evidence" value="ECO:0007669"/>
    <property type="project" value="TreeGrafter"/>
</dbReference>
<dbReference type="PANTHER" id="PTHR46018:SF2">
    <property type="entry name" value="ZINC PHOSPHODIESTERASE ELAC PROTEIN 1"/>
    <property type="match status" value="1"/>
</dbReference>
<dbReference type="AlphaFoldDB" id="A0A4R6VFF7"/>
<dbReference type="Pfam" id="PF12706">
    <property type="entry name" value="Lactamase_B_2"/>
    <property type="match status" value="1"/>
</dbReference>
<name>A0A4R6VFF7_9PAST</name>
<sequence>MKKFLYLLLLFLSAPAVAERCLNPDLEVVVLGSGGPELPLLRGINMPQQEQRASTGYLLREKGKAKFIIDLGSGTLLNFERAGARIEDLQAILLSHLHVDHINDLPALIKASFFTARATDLPIYGPTGNHLIPDTGLFLQRLFGEEGAYAYLSGFVRGEESYSLQAHNVNADKIEPKIFTTRVAGFKLQAVGVEHGLMPALGWRIEKDGCALVVSGDTSNLGGTLDPLVRGANLFIAHNAVPESSGDAIALKLHMPPSEIGRIARQAGVDSLILSHIMRRTENVKPDTEKAIRGSFKGKVAFARDCDIFSLQSGRKIGSCKK</sequence>
<reference evidence="4 5" key="1">
    <citation type="submission" date="2019-03" db="EMBL/GenBank/DDBJ databases">
        <title>Genomic Encyclopedia of Type Strains, Phase IV (KMG-IV): sequencing the most valuable type-strain genomes for metagenomic binning, comparative biology and taxonomic classification.</title>
        <authorList>
            <person name="Goeker M."/>
        </authorList>
    </citation>
    <scope>NUCLEOTIDE SEQUENCE [LARGE SCALE GENOMIC DNA]</scope>
    <source>
        <strain evidence="4 5">DSM 28403</strain>
    </source>
</reference>
<dbReference type="CDD" id="cd07719">
    <property type="entry name" value="arylsulfatase_AtsA-like_MBL-fold"/>
    <property type="match status" value="1"/>
</dbReference>
<evidence type="ECO:0000313" key="4">
    <source>
        <dbReference type="EMBL" id="TDQ59725.1"/>
    </source>
</evidence>
<dbReference type="InterPro" id="IPR036866">
    <property type="entry name" value="RibonucZ/Hydroxyglut_hydro"/>
</dbReference>
<evidence type="ECO:0000256" key="1">
    <source>
        <dbReference type="ARBA" id="ARBA00022801"/>
    </source>
</evidence>
<dbReference type="SUPFAM" id="SSF56281">
    <property type="entry name" value="Metallo-hydrolase/oxidoreductase"/>
    <property type="match status" value="1"/>
</dbReference>
<accession>A0A4R6VFF7</accession>
<keyword evidence="2" id="KW-0732">Signal</keyword>
<evidence type="ECO:0000259" key="3">
    <source>
        <dbReference type="SMART" id="SM00849"/>
    </source>
</evidence>
<evidence type="ECO:0000313" key="5">
    <source>
        <dbReference type="Proteomes" id="UP000295657"/>
    </source>
</evidence>
<dbReference type="InterPro" id="IPR044094">
    <property type="entry name" value="AtsA-like_MBL-fold"/>
</dbReference>
<feature type="signal peptide" evidence="2">
    <location>
        <begin position="1"/>
        <end position="18"/>
    </location>
</feature>
<dbReference type="EMBL" id="SNYQ01000001">
    <property type="protein sequence ID" value="TDQ59725.1"/>
    <property type="molecule type" value="Genomic_DNA"/>
</dbReference>
<dbReference type="Proteomes" id="UP000295657">
    <property type="component" value="Unassembled WGS sequence"/>
</dbReference>
<dbReference type="PANTHER" id="PTHR46018">
    <property type="entry name" value="ZINC PHOSPHODIESTERASE ELAC PROTEIN 1"/>
    <property type="match status" value="1"/>
</dbReference>
<protein>
    <submittedName>
        <fullName evidence="4">Ribonuclease BN (tRNA processing enzyme)</fullName>
    </submittedName>
</protein>
<dbReference type="OrthoDB" id="9803916at2"/>
<feature type="domain" description="Metallo-beta-lactamase" evidence="3">
    <location>
        <begin position="53"/>
        <end position="265"/>
    </location>
</feature>
<feature type="chain" id="PRO_5020650514" evidence="2">
    <location>
        <begin position="19"/>
        <end position="322"/>
    </location>
</feature>
<dbReference type="Gene3D" id="3.60.15.10">
    <property type="entry name" value="Ribonuclease Z/Hydroxyacylglutathione hydrolase-like"/>
    <property type="match status" value="1"/>
</dbReference>
<keyword evidence="1" id="KW-0378">Hydrolase</keyword>
<gene>
    <name evidence="4" type="ORF">EDC45_0384</name>
</gene>
<evidence type="ECO:0000256" key="2">
    <source>
        <dbReference type="SAM" id="SignalP"/>
    </source>
</evidence>
<dbReference type="RefSeq" id="WP_133542906.1">
    <property type="nucleotide sequence ID" value="NZ_SNYQ01000001.1"/>
</dbReference>
<dbReference type="SMART" id="SM00849">
    <property type="entry name" value="Lactamase_B"/>
    <property type="match status" value="1"/>
</dbReference>
<dbReference type="InterPro" id="IPR001279">
    <property type="entry name" value="Metallo-B-lactamas"/>
</dbReference>